<evidence type="ECO:0000313" key="2">
    <source>
        <dbReference type="Proteomes" id="UP001549749"/>
    </source>
</evidence>
<dbReference type="EMBL" id="JBEXAC010000001">
    <property type="protein sequence ID" value="MET6997419.1"/>
    <property type="molecule type" value="Genomic_DNA"/>
</dbReference>
<dbReference type="RefSeq" id="WP_354660057.1">
    <property type="nucleotide sequence ID" value="NZ_JBEXAC010000001.1"/>
</dbReference>
<evidence type="ECO:0000313" key="1">
    <source>
        <dbReference type="EMBL" id="MET6997419.1"/>
    </source>
</evidence>
<proteinExistence type="predicted"/>
<protein>
    <submittedName>
        <fullName evidence="1">DUF4270 family protein</fullName>
    </submittedName>
</protein>
<dbReference type="Pfam" id="PF14092">
    <property type="entry name" value="DUF4270"/>
    <property type="match status" value="1"/>
</dbReference>
<dbReference type="InterPro" id="IPR025366">
    <property type="entry name" value="DUF4270"/>
</dbReference>
<name>A0ABV2T310_9BACT</name>
<keyword evidence="2" id="KW-1185">Reference proteome</keyword>
<dbReference type="Proteomes" id="UP001549749">
    <property type="component" value="Unassembled WGS sequence"/>
</dbReference>
<organism evidence="1 2">
    <name type="scientific">Chitinophaga defluvii</name>
    <dbReference type="NCBI Taxonomy" id="3163343"/>
    <lineage>
        <taxon>Bacteria</taxon>
        <taxon>Pseudomonadati</taxon>
        <taxon>Bacteroidota</taxon>
        <taxon>Chitinophagia</taxon>
        <taxon>Chitinophagales</taxon>
        <taxon>Chitinophagaceae</taxon>
        <taxon>Chitinophaga</taxon>
    </lineage>
</organism>
<gene>
    <name evidence="1" type="ORF">ABR189_08560</name>
</gene>
<accession>A0ABV2T310</accession>
<reference evidence="1 2" key="1">
    <citation type="submission" date="2024-06" db="EMBL/GenBank/DDBJ databases">
        <title>Chitinophaga defluvii sp. nov., isolated from municipal sewage.</title>
        <authorList>
            <person name="Zhang L."/>
        </authorList>
    </citation>
    <scope>NUCLEOTIDE SEQUENCE [LARGE SCALE GENOMIC DNA]</scope>
    <source>
        <strain evidence="1 2">H8</strain>
    </source>
</reference>
<sequence>MYTAVKGGGRRTKWHLKKTNTIRVKINFRNLSLAAALFSVLRLSTGCSEATLLGTDLIPGGDFVNASDTTFNNLIAHNIWRVDSAVFTGRGNFTKALGSIVNDPVGGKAHAFTYMQLGMTSSAFTFQGTGQTLDSVVLSISYNGYFGDSLLPQTFRIYRMAEPDFKIDSNYRYTQALAYNAGELLGTGTVNAKGLQDSVSIYGTKEAPQLRIKLDPAVGNSLLQQTATGNFATDSTFNLYFKGLAIIPDTTLATNSTVLYLNLNSADTKMTVFYKNTEKDSLRAYFPFSSYTGVHAHANYFTRNFEGSEAANYINTNRSEGDSILFLQEAPGLFTRLLIPNLEQFPKSVINKAELVITQITSGAVDKNEIYTEPDFLFVSQYRNGDTTKPIVDYGNPSNPNQPYFGGQKTVVTNFGGVKVVQYTFNVARYMQLLLAGKDINNGFKLEAVANGRNIGLQRVKVGGGNHSQYNMKLRVIYTKL</sequence>
<comment type="caution">
    <text evidence="1">The sequence shown here is derived from an EMBL/GenBank/DDBJ whole genome shotgun (WGS) entry which is preliminary data.</text>
</comment>